<proteinExistence type="predicted"/>
<feature type="region of interest" description="Disordered" evidence="1">
    <location>
        <begin position="1"/>
        <end position="23"/>
    </location>
</feature>
<organism evidence="2 3">
    <name type="scientific">Streblomastix strix</name>
    <dbReference type="NCBI Taxonomy" id="222440"/>
    <lineage>
        <taxon>Eukaryota</taxon>
        <taxon>Metamonada</taxon>
        <taxon>Preaxostyla</taxon>
        <taxon>Oxymonadida</taxon>
        <taxon>Streblomastigidae</taxon>
        <taxon>Streblomastix</taxon>
    </lineage>
</organism>
<reference evidence="2 3" key="1">
    <citation type="submission" date="2019-03" db="EMBL/GenBank/DDBJ databases">
        <title>Single cell metagenomics reveals metabolic interactions within the superorganism composed of flagellate Streblomastix strix and complex community of Bacteroidetes bacteria on its surface.</title>
        <authorList>
            <person name="Treitli S.C."/>
            <person name="Kolisko M."/>
            <person name="Husnik F."/>
            <person name="Keeling P."/>
            <person name="Hampl V."/>
        </authorList>
    </citation>
    <scope>NUCLEOTIDE SEQUENCE [LARGE SCALE GENOMIC DNA]</scope>
    <source>
        <strain evidence="2">ST1C</strain>
    </source>
</reference>
<gene>
    <name evidence="2" type="ORF">EZS28_011339</name>
</gene>
<sequence>SDKYSDDGEFPKEDSRHIDKQSEDKIEKIRLEQEENEMIDRIISGSFFYEDAPNKSIYGLKQLLPEKRMIYVSKRRLFFALHTLFPFITSCLSSLYDKTNNLIEPQTRTDICIHCHQADNIFLQMQRQKLKFEQLLNSQQQILIFWILHISRANNQRDQLEMQIQCPSFGQYTLQIDYKENFSLCKLAIFFKIDENNESIQKAITILSPIISHTGSIILLSLARIFKSEFFNVVKTGFWYSDGGPHFRNQQVVCMLLRKDVPLFKNVEFQVSFCEPFHEKERDDQLFGAYVPAPK</sequence>
<name>A0A5J4WE05_9EUKA</name>
<dbReference type="AlphaFoldDB" id="A0A5J4WE05"/>
<accession>A0A5J4WE05</accession>
<dbReference type="Proteomes" id="UP000324800">
    <property type="component" value="Unassembled WGS sequence"/>
</dbReference>
<evidence type="ECO:0000256" key="1">
    <source>
        <dbReference type="SAM" id="MobiDB-lite"/>
    </source>
</evidence>
<comment type="caution">
    <text evidence="2">The sequence shown here is derived from an EMBL/GenBank/DDBJ whole genome shotgun (WGS) entry which is preliminary data.</text>
</comment>
<evidence type="ECO:0000313" key="2">
    <source>
        <dbReference type="EMBL" id="KAA6393130.1"/>
    </source>
</evidence>
<dbReference type="EMBL" id="SNRW01002331">
    <property type="protein sequence ID" value="KAA6393130.1"/>
    <property type="molecule type" value="Genomic_DNA"/>
</dbReference>
<evidence type="ECO:0000313" key="3">
    <source>
        <dbReference type="Proteomes" id="UP000324800"/>
    </source>
</evidence>
<feature type="non-terminal residue" evidence="2">
    <location>
        <position position="1"/>
    </location>
</feature>
<protein>
    <submittedName>
        <fullName evidence="2">Uncharacterized protein</fullName>
    </submittedName>
</protein>